<dbReference type="InterPro" id="IPR023213">
    <property type="entry name" value="CAT-like_dom_sf"/>
</dbReference>
<evidence type="ECO:0000256" key="4">
    <source>
        <dbReference type="ARBA" id="ARBA00022553"/>
    </source>
</evidence>
<dbReference type="InterPro" id="IPR042099">
    <property type="entry name" value="ANL_N_sf"/>
</dbReference>
<feature type="domain" description="Carrier" evidence="8">
    <location>
        <begin position="993"/>
        <end position="1070"/>
    </location>
</feature>
<dbReference type="Gene3D" id="3.40.50.12780">
    <property type="entry name" value="N-terminal domain of ligase-like"/>
    <property type="match status" value="2"/>
</dbReference>
<keyword evidence="6" id="KW-0045">Antibiotic biosynthesis</keyword>
<dbReference type="CDD" id="cd17643">
    <property type="entry name" value="A_NRPS_Cytc1-like"/>
    <property type="match status" value="1"/>
</dbReference>
<dbReference type="InterPro" id="IPR020806">
    <property type="entry name" value="PKS_PP-bd"/>
</dbReference>
<dbReference type="Gene3D" id="3.30.559.30">
    <property type="entry name" value="Nonribosomal peptide synthetase, condensation domain"/>
    <property type="match status" value="3"/>
</dbReference>
<dbReference type="GO" id="GO:0005737">
    <property type="term" value="C:cytoplasm"/>
    <property type="evidence" value="ECO:0007669"/>
    <property type="project" value="TreeGrafter"/>
</dbReference>
<dbReference type="SUPFAM" id="SSF52777">
    <property type="entry name" value="CoA-dependent acyltransferases"/>
    <property type="match status" value="6"/>
</dbReference>
<evidence type="ECO:0000256" key="3">
    <source>
        <dbReference type="ARBA" id="ARBA00022450"/>
    </source>
</evidence>
<dbReference type="Pfam" id="PF13193">
    <property type="entry name" value="AMP-binding_C"/>
    <property type="match status" value="2"/>
</dbReference>
<dbReference type="FunFam" id="3.30.300.30:FF:000010">
    <property type="entry name" value="Enterobactin synthetase component F"/>
    <property type="match status" value="2"/>
</dbReference>
<dbReference type="InterPro" id="IPR001242">
    <property type="entry name" value="Condensation_dom"/>
</dbReference>
<dbReference type="GO" id="GO:0017000">
    <property type="term" value="P:antibiotic biosynthetic process"/>
    <property type="evidence" value="ECO:0007669"/>
    <property type="project" value="UniProtKB-KW"/>
</dbReference>
<dbReference type="PROSITE" id="PS00012">
    <property type="entry name" value="PHOSPHOPANTETHEINE"/>
    <property type="match status" value="1"/>
</dbReference>
<dbReference type="FunFam" id="3.40.50.980:FF:000002">
    <property type="entry name" value="Enterobactin synthetase component F"/>
    <property type="match status" value="1"/>
</dbReference>
<dbReference type="Proteomes" id="UP000305906">
    <property type="component" value="Unassembled WGS sequence"/>
</dbReference>
<dbReference type="InterPro" id="IPR010060">
    <property type="entry name" value="NRPS_synth"/>
</dbReference>
<dbReference type="GO" id="GO:0043041">
    <property type="term" value="P:amino acid activation for nonribosomal peptide biosynthetic process"/>
    <property type="evidence" value="ECO:0007669"/>
    <property type="project" value="TreeGrafter"/>
</dbReference>
<dbReference type="Gene3D" id="3.30.300.30">
    <property type="match status" value="2"/>
</dbReference>
<dbReference type="EMBL" id="VBZC01000022">
    <property type="protein sequence ID" value="TLS44251.1"/>
    <property type="molecule type" value="Genomic_DNA"/>
</dbReference>
<feature type="compositionally biased region" description="Basic and acidic residues" evidence="7">
    <location>
        <begin position="1067"/>
        <end position="1083"/>
    </location>
</feature>
<dbReference type="InterPro" id="IPR045851">
    <property type="entry name" value="AMP-bd_C_sf"/>
</dbReference>
<dbReference type="FunFam" id="3.40.50.980:FF:000001">
    <property type="entry name" value="Non-ribosomal peptide synthetase"/>
    <property type="match status" value="1"/>
</dbReference>
<evidence type="ECO:0000313" key="9">
    <source>
        <dbReference type="EMBL" id="TLS44251.1"/>
    </source>
</evidence>
<dbReference type="InterPro" id="IPR036736">
    <property type="entry name" value="ACP-like_sf"/>
</dbReference>
<dbReference type="GO" id="GO:0031177">
    <property type="term" value="F:phosphopantetheine binding"/>
    <property type="evidence" value="ECO:0007669"/>
    <property type="project" value="InterPro"/>
</dbReference>
<dbReference type="InterPro" id="IPR000873">
    <property type="entry name" value="AMP-dep_synth/lig_dom"/>
</dbReference>
<evidence type="ECO:0000256" key="1">
    <source>
        <dbReference type="ARBA" id="ARBA00001957"/>
    </source>
</evidence>
<keyword evidence="4" id="KW-0597">Phosphoprotein</keyword>
<dbReference type="SMART" id="SM00823">
    <property type="entry name" value="PKS_PP"/>
    <property type="match status" value="2"/>
</dbReference>
<dbReference type="GO" id="GO:0003824">
    <property type="term" value="F:catalytic activity"/>
    <property type="evidence" value="ECO:0007669"/>
    <property type="project" value="InterPro"/>
</dbReference>
<organism evidence="9 10">
    <name type="scientific">Streptomyces montanus</name>
    <dbReference type="NCBI Taxonomy" id="2580423"/>
    <lineage>
        <taxon>Bacteria</taxon>
        <taxon>Bacillati</taxon>
        <taxon>Actinomycetota</taxon>
        <taxon>Actinomycetes</taxon>
        <taxon>Kitasatosporales</taxon>
        <taxon>Streptomycetaceae</taxon>
        <taxon>Streptomyces</taxon>
    </lineage>
</organism>
<dbReference type="InterPro" id="IPR010071">
    <property type="entry name" value="AA_adenyl_dom"/>
</dbReference>
<dbReference type="PROSITE" id="PS00455">
    <property type="entry name" value="AMP_BINDING"/>
    <property type="match status" value="2"/>
</dbReference>
<dbReference type="FunFam" id="1.10.1200.10:FF:000005">
    <property type="entry name" value="Nonribosomal peptide synthetase 1"/>
    <property type="match status" value="1"/>
</dbReference>
<dbReference type="FunFam" id="2.30.38.10:FF:000001">
    <property type="entry name" value="Non-ribosomal peptide synthetase PvdI"/>
    <property type="match status" value="2"/>
</dbReference>
<dbReference type="FunFam" id="3.40.50.12780:FF:000012">
    <property type="entry name" value="Non-ribosomal peptide synthetase"/>
    <property type="match status" value="2"/>
</dbReference>
<dbReference type="RefSeq" id="WP_138046701.1">
    <property type="nucleotide sequence ID" value="NZ_VBZC01000022.1"/>
</dbReference>
<feature type="region of interest" description="Disordered" evidence="7">
    <location>
        <begin position="1062"/>
        <end position="1085"/>
    </location>
</feature>
<proteinExistence type="inferred from homology"/>
<name>A0A5R9FLQ6_9ACTN</name>
<feature type="region of interest" description="Disordered" evidence="7">
    <location>
        <begin position="461"/>
        <end position="482"/>
    </location>
</feature>
<dbReference type="InterPro" id="IPR025110">
    <property type="entry name" value="AMP-bd_C"/>
</dbReference>
<accession>A0A5R9FLQ6</accession>
<gene>
    <name evidence="9" type="ORF">FE633_21020</name>
</gene>
<dbReference type="Pfam" id="PF00668">
    <property type="entry name" value="Condensation"/>
    <property type="match status" value="3"/>
</dbReference>
<comment type="similarity">
    <text evidence="2">Belongs to the ATP-dependent AMP-binding enzyme family.</text>
</comment>
<keyword evidence="5" id="KW-0677">Repeat</keyword>
<evidence type="ECO:0000256" key="2">
    <source>
        <dbReference type="ARBA" id="ARBA00006432"/>
    </source>
</evidence>
<evidence type="ECO:0000256" key="6">
    <source>
        <dbReference type="ARBA" id="ARBA00023194"/>
    </source>
</evidence>
<dbReference type="NCBIfam" id="TIGR01720">
    <property type="entry name" value="NRPS-para261"/>
    <property type="match status" value="1"/>
</dbReference>
<evidence type="ECO:0000313" key="10">
    <source>
        <dbReference type="Proteomes" id="UP000305906"/>
    </source>
</evidence>
<keyword evidence="10" id="KW-1185">Reference proteome</keyword>
<dbReference type="GO" id="GO:0044550">
    <property type="term" value="P:secondary metabolite biosynthetic process"/>
    <property type="evidence" value="ECO:0007669"/>
    <property type="project" value="UniProtKB-ARBA"/>
</dbReference>
<dbReference type="CDD" id="cd19540">
    <property type="entry name" value="LCL_NRPS-like"/>
    <property type="match status" value="1"/>
</dbReference>
<dbReference type="CDD" id="cd19534">
    <property type="entry name" value="E_NRPS"/>
    <property type="match status" value="1"/>
</dbReference>
<dbReference type="Pfam" id="PF00501">
    <property type="entry name" value="AMP-binding"/>
    <property type="match status" value="2"/>
</dbReference>
<comment type="caution">
    <text evidence="9">The sequence shown here is derived from an EMBL/GenBank/DDBJ whole genome shotgun (WGS) entry which is preliminary data.</text>
</comment>
<feature type="compositionally biased region" description="Low complexity" evidence="7">
    <location>
        <begin position="468"/>
        <end position="482"/>
    </location>
</feature>
<feature type="domain" description="Carrier" evidence="8">
    <location>
        <begin position="2048"/>
        <end position="2122"/>
    </location>
</feature>
<dbReference type="SUPFAM" id="SSF47336">
    <property type="entry name" value="ACP-like"/>
    <property type="match status" value="2"/>
</dbReference>
<dbReference type="Gene3D" id="3.30.559.10">
    <property type="entry name" value="Chloramphenicol acetyltransferase-like domain"/>
    <property type="match status" value="3"/>
</dbReference>
<reference evidence="9 10" key="1">
    <citation type="submission" date="2019-05" db="EMBL/GenBank/DDBJ databases">
        <title>Streptomyces sp. NEAU-C151, a novel actinomycete isolated from soil.</title>
        <authorList>
            <person name="Han L."/>
            <person name="Jiang H."/>
        </authorList>
    </citation>
    <scope>NUCLEOTIDE SEQUENCE [LARGE SCALE GENOMIC DNA]</scope>
    <source>
        <strain evidence="9 10">NEAU-C151</strain>
    </source>
</reference>
<dbReference type="GO" id="GO:0008610">
    <property type="term" value="P:lipid biosynthetic process"/>
    <property type="evidence" value="ECO:0007669"/>
    <property type="project" value="UniProtKB-ARBA"/>
</dbReference>
<dbReference type="Pfam" id="PF00550">
    <property type="entry name" value="PP-binding"/>
    <property type="match status" value="2"/>
</dbReference>
<sequence>MTRSGISDILPLSPLQEGLLFHALYDDERAPDVYAAQLVLELAGPVAPAAVRAAGQALLDRHPNLRACFRRRDAGQPLQIVPTDVELPWAEADLSACDESERGGSERGGSEREAAWQRLMDEERTRRFDLTKPPLLRCLLVRWTPDRYRLVITNHHILLDGWSKQLLVREFTALCRGEHPTALPPVPPYRDYLAWLARQDRTAAEEAWQDALSGVSEPTLLAPAPAAAGAGTTLLPHELVVELPEELSNAAESAARALGITLNTLVQGAWGLLLGRLTGCTDAVFGQTVTVRPPELPGVASMVGFCINTVPTHVRWHDHDTVAGLLTGLQTRQAGLLPHQYLGLADIRRATGTGDLFDTLLAFESYPASAVKNPSQAPQATQVTQLTGRDATHYPLTLSVLPARRLALRLSYRPDLYDETGARVLLDRFATVLETMVADPSRHVGEVETLLPSERERLLDRAGPTAVPSPSSMSSSSMSSSPTLPELFARQAARTPHATAVVHDDERLTYAELDERANRLARLLAARGAGPERLVALALPRSTELVVAVLAVLKTGAAYVPMDPEYPADRLAFIVADADPVLLVTTAELAPGLPPCAAPLITLADMPDHPCEAPPLPHLTGDHTAYVIYTSGSTGWPKGVAVPHRNVVRLFESTRHWFGFGPDDVWTLFHSYAFDFSVWELWGALLHGGTLVVVPFAVSREPEEFLRLLVRERVTVLNQTPSAFGELLRADASLPDVGRELALRYVVFGGEALDFARVAEWYTRHPQDAPVLVNMYGITETTVHVTGLPLTEEAVRDRPGGAGRAGSAIGRAIPDLRAYVLDAGLRLVPPGVTGELYVAGAGLARGYLGRPGLTAGRFVADPFGADGERMYRTGDLARRSADGELEYIGRADDQVKIRGFRVELGEVEAALAGHPEVTQAVVVVRDGRLVGYVVGGPVDGDELRRHAGRTLPEHMVPSAVVVLDRLPLTANGKLDRAALPAPAAASGGGRGRAPRTPQEEILCGLFADVLGLEPHRVGVDDGFFDLGGDSLLAMRLADRTRAVLGAGLPVRAVFEAPTPAGLAGRLSEGEDARRPELTPRERGQAPIPLSYAQQRLWFMNRMDGGHTTYTVPWALRLAGPLDRQALETALADLVVRHEPLRTLHPDFQGTPYQRILDPEAGRPRLSVVRATEAELPSLLTTAAGHRFDLSAEAPLRVTLYAIDDDTHVLLLLAHHIAVDGWSMAPLMRDLETAYAARASGQAPRWRPLPVQYADFAHWQRDLLGAEGNDNGRGLMGNQIAFWKEALAGAPDELPLPADRPRPAEPSGRGDRVALTVDADLHTALADLASTSRVTVFMVLQAGLAAVLTRLGSGTDVPIGTPVAGRADGRLDDLVGFFVNSLTLRTDTSGNPTFRELLHRVRDFDLAAYAHQDVPFDLLVDALSPERTLARHPLFQVMLAFTGHTSGGGPSLSGLGVTREPVETGAARFDLSLYLSERRDADGFPAGIDGVAEYSTDLFAPATAARLTRQLVRFLTAVSADADRRIGDVDLLGDDERRLLDDWTATPAATSGAVRPASMAELFREQARRVPDAVALEGDGRELTYTQLGSHAEQLARVLAGHGVGPGDVVAVELPRSADRIVAVLAVALAGAAFLPVDPSLPPERIGFMLTDAQPSYVLRDIAAVEGPEGELPAAYPPGQAAYVIYTSGSTGEPKGVVVENRGLAALAATQVERFGLGPGARVLQFSSPGFDASVMELLMAFASGGTLVVPPEGPLVGEALERALTEGRITHALVPPAALATLPASGLPELRTLVVGGEACSGELVARWAQGRRMANAYGPTESTVCATISVPLSGDRTPGAKTPPIGRPVAGTRVHVLDAWLRPVPPGVVGELYLAGDGVARGYLNRPGLTAGRFVAHPFGTPGERMYRTGDLARWTADGELEYAGRADDQVKIRGFRIEPGEIEAVLSRHPAVAQAAVTVREDEPGERRLVGYVVGGTVGQTVDVDTVDTVDTDELRRYAGESLPDYMVPSAVVVLDSLPLTPNGKLDRGALPAPGPGAAVRPEGRAPGTPAERVLAGLFGELLKLPEVPLDQGFFALGGDSISSIRLVSRAAEAGVVISPRDVFEHQTVAGLAAVARGSVGAPRAAGHVGDGVDAPRAAEHDGGVGAVPLTPVMRWLLERGGPIDRLSQSVLLAVPAGAGLPRLTETLQALIDHHDMLRSRLTPTGELDVSPVGGLRAADLLTRRDVSRTDDLHAVVAEEFDRALGLLDPSAGRMVRAVWFDAGPERTGRLLLVVHHLAVDGVSWRILVPDLEAAWEAVSAGRTPELPPVGTSFRRWSALLGEQARTPARIAEAELWRRIADAPRTPLGTRPLDPDRDTAATTRSLRLTLPPEVTNPLLTTVPSVFGAGAQDVLLTGLALTVADRQGSPHVVLDVEGHGREDLAEGLDLSRTVGWFTSLYPVHLDLTGVDLRDALTAGPAAGVAARRVIERLRELPDHGVGYGLLRHLNPDTGPDLAKQPAPTIGFNYLGRFTAPTDAGISPWAFAPESSALGSGSDPGLAAAHVLDLNAVVRDTDTGPELVADWSWPDGVLTETEVRTLAESWFAALGALATRAGHSPGTEVSLTALPQDELDELAAGLDG</sequence>
<evidence type="ECO:0000256" key="7">
    <source>
        <dbReference type="SAM" id="MobiDB-lite"/>
    </source>
</evidence>
<dbReference type="SUPFAM" id="SSF56801">
    <property type="entry name" value="Acetyl-CoA synthetase-like"/>
    <property type="match status" value="2"/>
</dbReference>
<dbReference type="PANTHER" id="PTHR45527">
    <property type="entry name" value="NONRIBOSOMAL PEPTIDE SYNTHETASE"/>
    <property type="match status" value="1"/>
</dbReference>
<dbReference type="PROSITE" id="PS50075">
    <property type="entry name" value="CARRIER"/>
    <property type="match status" value="2"/>
</dbReference>
<dbReference type="InterPro" id="IPR020845">
    <property type="entry name" value="AMP-binding_CS"/>
</dbReference>
<dbReference type="NCBIfam" id="TIGR01733">
    <property type="entry name" value="AA-adenyl-dom"/>
    <property type="match status" value="2"/>
</dbReference>
<dbReference type="PANTHER" id="PTHR45527:SF14">
    <property type="entry name" value="PLIPASTATIN SYNTHASE SUBUNIT B"/>
    <property type="match status" value="1"/>
</dbReference>
<dbReference type="CDD" id="cd19543">
    <property type="entry name" value="DCL_NRPS"/>
    <property type="match status" value="1"/>
</dbReference>
<comment type="cofactor">
    <cofactor evidence="1">
        <name>pantetheine 4'-phosphate</name>
        <dbReference type="ChEBI" id="CHEBI:47942"/>
    </cofactor>
</comment>
<keyword evidence="3" id="KW-0596">Phosphopantetheine</keyword>
<evidence type="ECO:0000259" key="8">
    <source>
        <dbReference type="PROSITE" id="PS50075"/>
    </source>
</evidence>
<protein>
    <submittedName>
        <fullName evidence="9">Amino acid adenylation domain-containing protein</fullName>
    </submittedName>
</protein>
<dbReference type="InterPro" id="IPR009081">
    <property type="entry name" value="PP-bd_ACP"/>
</dbReference>
<dbReference type="Gene3D" id="1.10.1200.10">
    <property type="entry name" value="ACP-like"/>
    <property type="match status" value="2"/>
</dbReference>
<dbReference type="InterPro" id="IPR006162">
    <property type="entry name" value="Ppantetheine_attach_site"/>
</dbReference>
<evidence type="ECO:0000256" key="5">
    <source>
        <dbReference type="ARBA" id="ARBA00022737"/>
    </source>
</evidence>